<name>D8LNY5_ECTSI</name>
<proteinExistence type="predicted"/>
<dbReference type="Proteomes" id="UP000002630">
    <property type="component" value="Linkage Group LG17"/>
</dbReference>
<evidence type="ECO:0000313" key="2">
    <source>
        <dbReference type="Proteomes" id="UP000002630"/>
    </source>
</evidence>
<sequence>MCDKSGGGRSWPGQQEGHDDGGLVLQCARVYESLLHTAEEWVSSQGSTVGGTSCQASAAAAAAAANRFGGGGRRGFRGEESVGLADLVFSSYERTLSYQCNLIAQSENLTHDVAWLSCLGAAVDATSAVLFHKRRREEAAARGGRTSKNGTMGSWQLLNVRPSFVNTQELDRDCSGGSGASGGAVGGGEQEYSIAPGEVSIPASCLETILKVVVEADVVSWMLDLYAQCGGDTSSGGTTTHSSQSSERSSDVVDAHGATTCALLMEVLQSLLDAQGWVNGVCAHGADRPSYEMECGGRGPTIGETVRLMLQSWTTRGVSGAEEVHMPLDQHVMSQLGKRADNGDLCKLVWWYRGRYNRVEAKQKVLLVSVSPSFLGVLHPHVGCRIDSAVTLLRYIKTLPEAVFCLNLFSHIVLVEGDKIDGGRGGELSSRLSEDLSAAVKDLLARFSVEEVALSLIPLSASAISFALLAGCEAFVSNWLVAAPLARVKRALTEFGAFCERQGTPSFCDKPSKG</sequence>
<reference evidence="1 2" key="1">
    <citation type="journal article" date="2010" name="Nature">
        <title>The Ectocarpus genome and the independent evolution of multicellularity in brown algae.</title>
        <authorList>
            <person name="Cock J.M."/>
            <person name="Sterck L."/>
            <person name="Rouze P."/>
            <person name="Scornet D."/>
            <person name="Allen A.E."/>
            <person name="Amoutzias G."/>
            <person name="Anthouard V."/>
            <person name="Artiguenave F."/>
            <person name="Aury J.M."/>
            <person name="Badger J.H."/>
            <person name="Beszteri B."/>
            <person name="Billiau K."/>
            <person name="Bonnet E."/>
            <person name="Bothwell J.H."/>
            <person name="Bowler C."/>
            <person name="Boyen C."/>
            <person name="Brownlee C."/>
            <person name="Carrano C.J."/>
            <person name="Charrier B."/>
            <person name="Cho G.Y."/>
            <person name="Coelho S.M."/>
            <person name="Collen J."/>
            <person name="Corre E."/>
            <person name="Da Silva C."/>
            <person name="Delage L."/>
            <person name="Delaroque N."/>
            <person name="Dittami S.M."/>
            <person name="Doulbeau S."/>
            <person name="Elias M."/>
            <person name="Farnham G."/>
            <person name="Gachon C.M."/>
            <person name="Gschloessl B."/>
            <person name="Heesch S."/>
            <person name="Jabbari K."/>
            <person name="Jubin C."/>
            <person name="Kawai H."/>
            <person name="Kimura K."/>
            <person name="Kloareg B."/>
            <person name="Kupper F.C."/>
            <person name="Lang D."/>
            <person name="Le Bail A."/>
            <person name="Leblanc C."/>
            <person name="Lerouge P."/>
            <person name="Lohr M."/>
            <person name="Lopez P.J."/>
            <person name="Martens C."/>
            <person name="Maumus F."/>
            <person name="Michel G."/>
            <person name="Miranda-Saavedra D."/>
            <person name="Morales J."/>
            <person name="Moreau H."/>
            <person name="Motomura T."/>
            <person name="Nagasato C."/>
            <person name="Napoli C.A."/>
            <person name="Nelson D.R."/>
            <person name="Nyvall-Collen P."/>
            <person name="Peters A.F."/>
            <person name="Pommier C."/>
            <person name="Potin P."/>
            <person name="Poulain J."/>
            <person name="Quesneville H."/>
            <person name="Read B."/>
            <person name="Rensing S.A."/>
            <person name="Ritter A."/>
            <person name="Rousvoal S."/>
            <person name="Samanta M."/>
            <person name="Samson G."/>
            <person name="Schroeder D.C."/>
            <person name="Segurens B."/>
            <person name="Strittmatter M."/>
            <person name="Tonon T."/>
            <person name="Tregear J.W."/>
            <person name="Valentin K."/>
            <person name="von Dassow P."/>
            <person name="Yamagishi T."/>
            <person name="Van de Peer Y."/>
            <person name="Wincker P."/>
        </authorList>
    </citation>
    <scope>NUCLEOTIDE SEQUENCE [LARGE SCALE GENOMIC DNA]</scope>
    <source>
        <strain evidence="2">Ec32 / CCAP1310/4</strain>
    </source>
</reference>
<dbReference type="OrthoDB" id="10467015at2759"/>
<dbReference type="AlphaFoldDB" id="D8LNY5"/>
<dbReference type="EMBL" id="FN648722">
    <property type="protein sequence ID" value="CBN76288.1"/>
    <property type="molecule type" value="Genomic_DNA"/>
</dbReference>
<accession>D8LNY5</accession>
<evidence type="ECO:0000313" key="1">
    <source>
        <dbReference type="EMBL" id="CBN76288.1"/>
    </source>
</evidence>
<gene>
    <name evidence="1" type="ORF">Esi_0512_0006</name>
</gene>
<organism evidence="1 2">
    <name type="scientific">Ectocarpus siliculosus</name>
    <name type="common">Brown alga</name>
    <name type="synonym">Conferva siliculosa</name>
    <dbReference type="NCBI Taxonomy" id="2880"/>
    <lineage>
        <taxon>Eukaryota</taxon>
        <taxon>Sar</taxon>
        <taxon>Stramenopiles</taxon>
        <taxon>Ochrophyta</taxon>
        <taxon>PX clade</taxon>
        <taxon>Phaeophyceae</taxon>
        <taxon>Ectocarpales</taxon>
        <taxon>Ectocarpaceae</taxon>
        <taxon>Ectocarpus</taxon>
    </lineage>
</organism>
<keyword evidence="2" id="KW-1185">Reference proteome</keyword>
<dbReference type="InParanoid" id="D8LNY5"/>
<protein>
    <submittedName>
        <fullName evidence="1">Uncharacterized protein</fullName>
    </submittedName>
</protein>
<dbReference type="EMBL" id="FN649742">
    <property type="protein sequence ID" value="CBN76288.1"/>
    <property type="molecule type" value="Genomic_DNA"/>
</dbReference>